<name>C5C6J1_BEUC1</name>
<organism evidence="1 2">
    <name type="scientific">Beutenbergia cavernae (strain ATCC BAA-8 / DSM 12333 / CCUG 43141 / JCM 11478 / NBRC 16432 / NCIMB 13614 / HKI 0122)</name>
    <dbReference type="NCBI Taxonomy" id="471853"/>
    <lineage>
        <taxon>Bacteria</taxon>
        <taxon>Bacillati</taxon>
        <taxon>Actinomycetota</taxon>
        <taxon>Actinomycetes</taxon>
        <taxon>Micrococcales</taxon>
        <taxon>Beutenbergiaceae</taxon>
        <taxon>Beutenbergia</taxon>
    </lineage>
</organism>
<dbReference type="OrthoDB" id="4578191at2"/>
<sequence>MTLTAIMPTLRATIPDPIAPDQWPLGTHATTTDLVVGGVSLHDLAVLCRTPCVHTVDAVPAGPRGTTRARPAETIVLMSVRGVALGADGVPHLAVDADLSRVRVAWPELRLIGRVSRARMVLATVRQGDGAAPAETEIHVPRDVRAGDLLAVPCGGTLRRRDVCSRDAR</sequence>
<dbReference type="KEGG" id="bcv:Bcav_2145"/>
<dbReference type="AlphaFoldDB" id="C5C6J1"/>
<accession>C5C6J1</accession>
<evidence type="ECO:0000313" key="2">
    <source>
        <dbReference type="Proteomes" id="UP000007962"/>
    </source>
</evidence>
<reference evidence="1 2" key="1">
    <citation type="journal article" date="2009" name="Stand. Genomic Sci.">
        <title>Complete genome sequence of Beutenbergia cavernae type strain (HKI 0122).</title>
        <authorList>
            <person name="Land M."/>
            <person name="Pukall R."/>
            <person name="Abt B."/>
            <person name="Goker M."/>
            <person name="Rohde M."/>
            <person name="Glavina Del Rio T."/>
            <person name="Tice H."/>
            <person name="Copeland A."/>
            <person name="Cheng J.F."/>
            <person name="Lucas S."/>
            <person name="Chen F."/>
            <person name="Nolan M."/>
            <person name="Bruce D."/>
            <person name="Goodwin L."/>
            <person name="Pitluck S."/>
            <person name="Ivanova N."/>
            <person name="Mavromatis K."/>
            <person name="Ovchinnikova G."/>
            <person name="Pati A."/>
            <person name="Chen A."/>
            <person name="Palaniappan K."/>
            <person name="Hauser L."/>
            <person name="Chang Y.J."/>
            <person name="Jefferies C.C."/>
            <person name="Saunders E."/>
            <person name="Brettin T."/>
            <person name="Detter J.C."/>
            <person name="Han C."/>
            <person name="Chain P."/>
            <person name="Bristow J."/>
            <person name="Eisen J.A."/>
            <person name="Markowitz V."/>
            <person name="Hugenholtz P."/>
            <person name="Kyrpides N.C."/>
            <person name="Klenk H.P."/>
            <person name="Lapidus A."/>
        </authorList>
    </citation>
    <scope>NUCLEOTIDE SEQUENCE [LARGE SCALE GENOMIC DNA]</scope>
    <source>
        <strain evidence="2">ATCC BAA-8 / DSM 12333 / NBRC 16432</strain>
    </source>
</reference>
<gene>
    <name evidence="1" type="ordered locus">Bcav_2145</name>
</gene>
<dbReference type="Proteomes" id="UP000007962">
    <property type="component" value="Chromosome"/>
</dbReference>
<dbReference type="HOGENOM" id="CLU_136070_0_0_11"/>
<dbReference type="eggNOG" id="ENOG5034A5E">
    <property type="taxonomic scope" value="Bacteria"/>
</dbReference>
<protein>
    <submittedName>
        <fullName evidence="1">Uncharacterized protein</fullName>
    </submittedName>
</protein>
<dbReference type="STRING" id="471853.Bcav_2145"/>
<keyword evidence="2" id="KW-1185">Reference proteome</keyword>
<proteinExistence type="predicted"/>
<dbReference type="RefSeq" id="WP_015882637.1">
    <property type="nucleotide sequence ID" value="NC_012669.1"/>
</dbReference>
<dbReference type="EMBL" id="CP001618">
    <property type="protein sequence ID" value="ACQ80397.1"/>
    <property type="molecule type" value="Genomic_DNA"/>
</dbReference>
<evidence type="ECO:0000313" key="1">
    <source>
        <dbReference type="EMBL" id="ACQ80397.1"/>
    </source>
</evidence>